<evidence type="ECO:0000256" key="3">
    <source>
        <dbReference type="ARBA" id="ARBA00022691"/>
    </source>
</evidence>
<reference evidence="7 8" key="1">
    <citation type="journal article" date="2013" name="Nat. Commun.">
        <title>Genome sequence and functional genomic analysis of the oil-degrading bacterium Oleispira antarctica.</title>
        <authorList>
            <person name="Kube M."/>
            <person name="Chernikova T.N."/>
            <person name="Al-Ramahi Y."/>
            <person name="Beloqui A."/>
            <person name="Lopez-Cortez N."/>
            <person name="Guazzaroni M.E."/>
            <person name="Heipieper H.J."/>
            <person name="Klages S."/>
            <person name="Kotsyurbenko O.R."/>
            <person name="Langer I."/>
            <person name="Nechitaylo T.Y."/>
            <person name="Lunsdorf H."/>
            <person name="Fernandez M."/>
            <person name="Juarez S."/>
            <person name="Ciordia S."/>
            <person name="Singer A."/>
            <person name="Kagan O."/>
            <person name="Egorova O."/>
            <person name="Petit P.A."/>
            <person name="Stogios P."/>
            <person name="Kim Y."/>
            <person name="Tchigvintsev A."/>
            <person name="Flick R."/>
            <person name="Denaro R."/>
            <person name="Genovese M."/>
            <person name="Albar J.P."/>
            <person name="Reva O.N."/>
            <person name="Martinez-Gomariz M."/>
            <person name="Tran H."/>
            <person name="Ferrer M."/>
            <person name="Savchenko A."/>
            <person name="Yakunin A.F."/>
            <person name="Yakimov M.M."/>
            <person name="Golyshina O.V."/>
            <person name="Reinhardt R."/>
            <person name="Golyshin P.N."/>
        </authorList>
    </citation>
    <scope>NUCLEOTIDE SEQUENCE [LARGE SCALE GENOMIC DNA]</scope>
</reference>
<dbReference type="OrthoDB" id="268835at2"/>
<proteinExistence type="inferred from homology"/>
<organism evidence="7 8">
    <name type="scientific">Oleispira antarctica RB-8</name>
    <dbReference type="NCBI Taxonomy" id="698738"/>
    <lineage>
        <taxon>Bacteria</taxon>
        <taxon>Pseudomonadati</taxon>
        <taxon>Pseudomonadota</taxon>
        <taxon>Gammaproteobacteria</taxon>
        <taxon>Oceanospirillales</taxon>
        <taxon>Oceanospirillaceae</taxon>
        <taxon>Oleispira</taxon>
    </lineage>
</organism>
<evidence type="ECO:0000256" key="2">
    <source>
        <dbReference type="ARBA" id="ARBA00022679"/>
    </source>
</evidence>
<dbReference type="SMART" id="SM01144">
    <property type="entry name" value="DTW"/>
    <property type="match status" value="1"/>
</dbReference>
<accession>R4YQJ1</accession>
<feature type="domain" description="DTW" evidence="6">
    <location>
        <begin position="3"/>
        <end position="187"/>
    </location>
</feature>
<name>R4YQJ1_OLEAN</name>
<dbReference type="InterPro" id="IPR039262">
    <property type="entry name" value="DTWD2/TAPT"/>
</dbReference>
<evidence type="ECO:0000313" key="8">
    <source>
        <dbReference type="Proteomes" id="UP000032749"/>
    </source>
</evidence>
<dbReference type="GO" id="GO:0016432">
    <property type="term" value="F:tRNA-uridine aminocarboxypropyltransferase activity"/>
    <property type="evidence" value="ECO:0007669"/>
    <property type="project" value="UniProtKB-EC"/>
</dbReference>
<gene>
    <name evidence="7" type="ORF">OLEAN_C31910</name>
</gene>
<dbReference type="PANTHER" id="PTHR21392">
    <property type="entry name" value="TRNA-URIDINE AMINOCARBOXYPROPYLTRANSFERASE 2"/>
    <property type="match status" value="1"/>
</dbReference>
<keyword evidence="4" id="KW-0819">tRNA processing</keyword>
<dbReference type="KEGG" id="oai:OLEAN_C31910"/>
<sequence length="216" mass="24728">MSKRRLCPHCERPIKTCLCNEIVQMTCGYQLIILQDPKEAKHALSSTPLLEKSILNAKRMVGEIFDPVELLGEDWQATSLLVFPQKNSLNQQQAIEYDFKHLILLDGTWRKVARMIHLNPWLSELPSFSIDNTKASQYLIRKSPREDGLSTIEAAVAVLNQLHGNTSFDPILGAFNKMIEFQIQAMGLETFENNYQERHQKNSLAINHDNIRSNQP</sequence>
<dbReference type="InterPro" id="IPR005636">
    <property type="entry name" value="DTW"/>
</dbReference>
<dbReference type="AlphaFoldDB" id="R4YQJ1"/>
<evidence type="ECO:0000256" key="4">
    <source>
        <dbReference type="ARBA" id="ARBA00022694"/>
    </source>
</evidence>
<evidence type="ECO:0000256" key="1">
    <source>
        <dbReference type="ARBA" id="ARBA00012386"/>
    </source>
</evidence>
<evidence type="ECO:0000256" key="5">
    <source>
        <dbReference type="ARBA" id="ARBA00034489"/>
    </source>
</evidence>
<dbReference type="STRING" id="698738.OLEAN_C31910"/>
<dbReference type="EMBL" id="FO203512">
    <property type="protein sequence ID" value="CCK77367.1"/>
    <property type="molecule type" value="Genomic_DNA"/>
</dbReference>
<keyword evidence="8" id="KW-1185">Reference proteome</keyword>
<dbReference type="PANTHER" id="PTHR21392:SF0">
    <property type="entry name" value="TRNA-URIDINE AMINOCARBOXYPROPYLTRANSFERASE 2"/>
    <property type="match status" value="1"/>
</dbReference>
<dbReference type="Pfam" id="PF03942">
    <property type="entry name" value="DTW"/>
    <property type="match status" value="1"/>
</dbReference>
<evidence type="ECO:0000259" key="6">
    <source>
        <dbReference type="SMART" id="SM01144"/>
    </source>
</evidence>
<dbReference type="GO" id="GO:0008033">
    <property type="term" value="P:tRNA processing"/>
    <property type="evidence" value="ECO:0007669"/>
    <property type="project" value="UniProtKB-KW"/>
</dbReference>
<dbReference type="EC" id="2.5.1.25" evidence="1"/>
<comment type="similarity">
    <text evidence="5">Belongs to the TDD superfamily. DTWD2 family.</text>
</comment>
<keyword evidence="2" id="KW-0808">Transferase</keyword>
<protein>
    <recommendedName>
        <fullName evidence="1">tRNA-uridine aminocarboxypropyltransferase</fullName>
        <ecNumber evidence="1">2.5.1.25</ecNumber>
    </recommendedName>
</protein>
<dbReference type="HOGENOM" id="CLU_066458_2_3_6"/>
<dbReference type="Proteomes" id="UP000032749">
    <property type="component" value="Chromosome"/>
</dbReference>
<evidence type="ECO:0000313" key="7">
    <source>
        <dbReference type="EMBL" id="CCK77367.1"/>
    </source>
</evidence>
<keyword evidence="3" id="KW-0949">S-adenosyl-L-methionine</keyword>